<reference evidence="2 3" key="1">
    <citation type="submission" date="2019-06" db="EMBL/GenBank/DDBJ databases">
        <authorList>
            <person name="Lee I."/>
            <person name="Jang G.I."/>
            <person name="Hwang C.Y."/>
        </authorList>
    </citation>
    <scope>NUCLEOTIDE SEQUENCE [LARGE SCALE GENOMIC DNA]</scope>
    <source>
        <strain evidence="2 3">PAMC 28131</strain>
    </source>
</reference>
<evidence type="ECO:0000256" key="1">
    <source>
        <dbReference type="SAM" id="Phobius"/>
    </source>
</evidence>
<keyword evidence="1" id="KW-1133">Transmembrane helix</keyword>
<comment type="caution">
    <text evidence="2">The sequence shown here is derived from an EMBL/GenBank/DDBJ whole genome shotgun (WGS) entry which is preliminary data.</text>
</comment>
<dbReference type="PANTHER" id="PTHR38468:SF1">
    <property type="entry name" value="SLL0939 PROTEIN"/>
    <property type="match status" value="1"/>
</dbReference>
<dbReference type="AlphaFoldDB" id="A0A501XEA0"/>
<organism evidence="2 3">
    <name type="scientific">Sandaracinobacter neustonicus</name>
    <dbReference type="NCBI Taxonomy" id="1715348"/>
    <lineage>
        <taxon>Bacteria</taxon>
        <taxon>Pseudomonadati</taxon>
        <taxon>Pseudomonadota</taxon>
        <taxon>Alphaproteobacteria</taxon>
        <taxon>Sphingomonadales</taxon>
        <taxon>Sphingosinicellaceae</taxon>
        <taxon>Sandaracinobacter</taxon>
    </lineage>
</organism>
<protein>
    <submittedName>
        <fullName evidence="2">DUF1622 domain-containing protein</fullName>
    </submittedName>
</protein>
<name>A0A501XEA0_9SPHN</name>
<proteinExistence type="predicted"/>
<dbReference type="Pfam" id="PF07784">
    <property type="entry name" value="DUF1622"/>
    <property type="match status" value="1"/>
</dbReference>
<dbReference type="InterPro" id="IPR012427">
    <property type="entry name" value="DUF1622"/>
</dbReference>
<evidence type="ECO:0000313" key="3">
    <source>
        <dbReference type="Proteomes" id="UP000319897"/>
    </source>
</evidence>
<keyword evidence="1" id="KW-0812">Transmembrane</keyword>
<sequence length="106" mass="11885">MVVLLLAYAALEAVANTLGAIGKAPDLDRRRETWFRFALWIVLALEFALAADIIRSAIAPSWNSIGQLAAIATIRTLLNWFLVKDIESYNEKREARAEAQMRGPRE</sequence>
<evidence type="ECO:0000313" key="2">
    <source>
        <dbReference type="EMBL" id="TPE58836.1"/>
    </source>
</evidence>
<gene>
    <name evidence="2" type="ORF">FJQ54_17315</name>
</gene>
<dbReference type="OrthoDB" id="9812897at2"/>
<dbReference type="Proteomes" id="UP000319897">
    <property type="component" value="Unassembled WGS sequence"/>
</dbReference>
<dbReference type="PANTHER" id="PTHR38468">
    <property type="entry name" value="SLL0939 PROTEIN"/>
    <property type="match status" value="1"/>
</dbReference>
<keyword evidence="1" id="KW-0472">Membrane</keyword>
<keyword evidence="3" id="KW-1185">Reference proteome</keyword>
<dbReference type="EMBL" id="VFSU01000034">
    <property type="protein sequence ID" value="TPE58836.1"/>
    <property type="molecule type" value="Genomic_DNA"/>
</dbReference>
<feature type="transmembrane region" description="Helical" evidence="1">
    <location>
        <begin position="35"/>
        <end position="54"/>
    </location>
</feature>
<accession>A0A501XEA0</accession>